<evidence type="ECO:0000313" key="3">
    <source>
        <dbReference type="EMBL" id="KAH1181256.1"/>
    </source>
</evidence>
<accession>A0A9D3XK31</accession>
<evidence type="ECO:0000256" key="2">
    <source>
        <dbReference type="SAM" id="SignalP"/>
    </source>
</evidence>
<organism evidence="3 4">
    <name type="scientific">Mauremys mutica</name>
    <name type="common">yellowpond turtle</name>
    <dbReference type="NCBI Taxonomy" id="74926"/>
    <lineage>
        <taxon>Eukaryota</taxon>
        <taxon>Metazoa</taxon>
        <taxon>Chordata</taxon>
        <taxon>Craniata</taxon>
        <taxon>Vertebrata</taxon>
        <taxon>Euteleostomi</taxon>
        <taxon>Archelosauria</taxon>
        <taxon>Testudinata</taxon>
        <taxon>Testudines</taxon>
        <taxon>Cryptodira</taxon>
        <taxon>Durocryptodira</taxon>
        <taxon>Testudinoidea</taxon>
        <taxon>Geoemydidae</taxon>
        <taxon>Geoemydinae</taxon>
        <taxon>Mauremys</taxon>
    </lineage>
</organism>
<gene>
    <name evidence="3" type="ORF">KIL84_002190</name>
</gene>
<keyword evidence="4" id="KW-1185">Reference proteome</keyword>
<feature type="region of interest" description="Disordered" evidence="1">
    <location>
        <begin position="72"/>
        <end position="93"/>
    </location>
</feature>
<dbReference type="AlphaFoldDB" id="A0A9D3XK31"/>
<keyword evidence="2" id="KW-0732">Signal</keyword>
<comment type="caution">
    <text evidence="3">The sequence shown here is derived from an EMBL/GenBank/DDBJ whole genome shotgun (WGS) entry which is preliminary data.</text>
</comment>
<sequence>MELVSASLLLLLGLCCILLGSAWKSRNQPGQLPPGPTPLPLLGNVLQLGRTKVIHSLEKKTEMDYISQDAPWQHNCHEVPPPPQQDQGASWEM</sequence>
<proteinExistence type="predicted"/>
<dbReference type="EMBL" id="JAHDVG010000469">
    <property type="protein sequence ID" value="KAH1181256.1"/>
    <property type="molecule type" value="Genomic_DNA"/>
</dbReference>
<evidence type="ECO:0000256" key="1">
    <source>
        <dbReference type="SAM" id="MobiDB-lite"/>
    </source>
</evidence>
<reference evidence="3" key="1">
    <citation type="submission" date="2021-09" db="EMBL/GenBank/DDBJ databases">
        <title>The genome of Mauremys mutica provides insights into the evolution of semi-aquatic lifestyle.</title>
        <authorList>
            <person name="Gong S."/>
            <person name="Gao Y."/>
        </authorList>
    </citation>
    <scope>NUCLEOTIDE SEQUENCE</scope>
    <source>
        <strain evidence="3">MM-2020</strain>
        <tissue evidence="3">Muscle</tissue>
    </source>
</reference>
<name>A0A9D3XK31_9SAUR</name>
<feature type="chain" id="PRO_5038811081" evidence="2">
    <location>
        <begin position="23"/>
        <end position="93"/>
    </location>
</feature>
<protein>
    <submittedName>
        <fullName evidence="3">Uncharacterized protein</fullName>
    </submittedName>
</protein>
<dbReference type="Proteomes" id="UP000827986">
    <property type="component" value="Unassembled WGS sequence"/>
</dbReference>
<evidence type="ECO:0000313" key="4">
    <source>
        <dbReference type="Proteomes" id="UP000827986"/>
    </source>
</evidence>
<feature type="signal peptide" evidence="2">
    <location>
        <begin position="1"/>
        <end position="22"/>
    </location>
</feature>